<accession>A0A662Z8F4</accession>
<name>A0A662Z8F4_9GAMM</name>
<evidence type="ECO:0008006" key="3">
    <source>
        <dbReference type="Google" id="ProtNLM"/>
    </source>
</evidence>
<organism evidence="1 2">
    <name type="scientific">Succinivibrio dextrinosolvens</name>
    <dbReference type="NCBI Taxonomy" id="83771"/>
    <lineage>
        <taxon>Bacteria</taxon>
        <taxon>Pseudomonadati</taxon>
        <taxon>Pseudomonadota</taxon>
        <taxon>Gammaproteobacteria</taxon>
        <taxon>Aeromonadales</taxon>
        <taxon>Succinivibrionaceae</taxon>
        <taxon>Succinivibrio</taxon>
    </lineage>
</organism>
<evidence type="ECO:0000313" key="2">
    <source>
        <dbReference type="Proteomes" id="UP000243374"/>
    </source>
</evidence>
<proteinExistence type="predicted"/>
<gene>
    <name evidence="1" type="ORF">SAMN04487865_1001135</name>
</gene>
<dbReference type="Proteomes" id="UP000243374">
    <property type="component" value="Unassembled WGS sequence"/>
</dbReference>
<dbReference type="EMBL" id="FOSF01000001">
    <property type="protein sequence ID" value="SFJ74660.1"/>
    <property type="molecule type" value="Genomic_DNA"/>
</dbReference>
<protein>
    <recommendedName>
        <fullName evidence="3">Phage DNA packaging protein, Nu1 subunit of terminase</fullName>
    </recommendedName>
</protein>
<dbReference type="AlphaFoldDB" id="A0A662Z8F4"/>
<evidence type="ECO:0000313" key="1">
    <source>
        <dbReference type="EMBL" id="SFJ74660.1"/>
    </source>
</evidence>
<dbReference type="RefSeq" id="WP_074838006.1">
    <property type="nucleotide sequence ID" value="NZ_CP047056.1"/>
</dbReference>
<keyword evidence="2" id="KW-1185">Reference proteome</keyword>
<sequence>MSDYFSDGVSRRAFARDIGVDEKTVRNLISKGILTTDSNQQISLSQGRKAYNTYKKKQEQASEKIEKISKKVCADLNGKNSQDFKKLLTSWLEGIDSNPGQVLNSAKAYLTALQVQEQKMKVDEMEKRLIPVERINRDAEEAGSLIRSKLITIPSRVATICEGRTARDIEEIIDTEINKALEELQKLFV</sequence>
<reference evidence="1 2" key="1">
    <citation type="submission" date="2016-10" db="EMBL/GenBank/DDBJ databases">
        <authorList>
            <person name="Varghese N."/>
            <person name="Submissions S."/>
        </authorList>
    </citation>
    <scope>NUCLEOTIDE SEQUENCE [LARGE SCALE GENOMIC DNA]</scope>
    <source>
        <strain evidence="1 2">22B</strain>
    </source>
</reference>